<accession>A0A0E9XZW0</accession>
<dbReference type="EMBL" id="GBXM01000320">
    <property type="protein sequence ID" value="JAI08258.1"/>
    <property type="molecule type" value="Transcribed_RNA"/>
</dbReference>
<organism evidence="1">
    <name type="scientific">Anguilla anguilla</name>
    <name type="common">European freshwater eel</name>
    <name type="synonym">Muraena anguilla</name>
    <dbReference type="NCBI Taxonomy" id="7936"/>
    <lineage>
        <taxon>Eukaryota</taxon>
        <taxon>Metazoa</taxon>
        <taxon>Chordata</taxon>
        <taxon>Craniata</taxon>
        <taxon>Vertebrata</taxon>
        <taxon>Euteleostomi</taxon>
        <taxon>Actinopterygii</taxon>
        <taxon>Neopterygii</taxon>
        <taxon>Teleostei</taxon>
        <taxon>Anguilliformes</taxon>
        <taxon>Anguillidae</taxon>
        <taxon>Anguilla</taxon>
    </lineage>
</organism>
<name>A0A0E9XZW0_ANGAN</name>
<proteinExistence type="predicted"/>
<sequence>MGQNPVSNAVLLSTFKQVCSRCCHQYYIQVQCTIYSFQILIPSEHKYYL</sequence>
<evidence type="ECO:0000313" key="1">
    <source>
        <dbReference type="EMBL" id="JAI08258.1"/>
    </source>
</evidence>
<protein>
    <submittedName>
        <fullName evidence="1">Uncharacterized protein</fullName>
    </submittedName>
</protein>
<reference evidence="1" key="2">
    <citation type="journal article" date="2015" name="Fish Shellfish Immunol.">
        <title>Early steps in the European eel (Anguilla anguilla)-Vibrio vulnificus interaction in the gills: Role of the RtxA13 toxin.</title>
        <authorList>
            <person name="Callol A."/>
            <person name="Pajuelo D."/>
            <person name="Ebbesson L."/>
            <person name="Teles M."/>
            <person name="MacKenzie S."/>
            <person name="Amaro C."/>
        </authorList>
    </citation>
    <scope>NUCLEOTIDE SEQUENCE</scope>
</reference>
<dbReference type="AlphaFoldDB" id="A0A0E9XZW0"/>
<reference evidence="1" key="1">
    <citation type="submission" date="2014-11" db="EMBL/GenBank/DDBJ databases">
        <authorList>
            <person name="Amaro Gonzalez C."/>
        </authorList>
    </citation>
    <scope>NUCLEOTIDE SEQUENCE</scope>
</reference>